<keyword evidence="1" id="KW-0812">Transmembrane</keyword>
<sequence>MKRNSGFSLVELMVPMVIGLIIILGAGQLFLTVFQTNRQVELLSEKQAAVNFAVEGLLRDIRRAHWSEFNGGPGDEELVLQVSNRGDMSDSNCDVVEKTYRLAEAQEQHFLQLKIECIDGGSGTIGPEDLVGGFSEGGFLIDPIGPSDSYGVRVTLTLMTSGDENDMLEFVAVNRTAAVSAEASEG</sequence>
<organism evidence="2 3">
    <name type="scientific">Halomonas alkalicola</name>
    <dbReference type="NCBI Taxonomy" id="1930622"/>
    <lineage>
        <taxon>Bacteria</taxon>
        <taxon>Pseudomonadati</taxon>
        <taxon>Pseudomonadota</taxon>
        <taxon>Gammaproteobacteria</taxon>
        <taxon>Oceanospirillales</taxon>
        <taxon>Halomonadaceae</taxon>
        <taxon>Halomonas</taxon>
    </lineage>
</organism>
<dbReference type="NCBIfam" id="TIGR02532">
    <property type="entry name" value="IV_pilin_GFxxxE"/>
    <property type="match status" value="1"/>
</dbReference>
<accession>A0ABY9H499</accession>
<evidence type="ECO:0000313" key="2">
    <source>
        <dbReference type="EMBL" id="WLI72480.1"/>
    </source>
</evidence>
<proteinExistence type="predicted"/>
<dbReference type="EMBL" id="CP131913">
    <property type="protein sequence ID" value="WLI72480.1"/>
    <property type="molecule type" value="Genomic_DNA"/>
</dbReference>
<dbReference type="RefSeq" id="WP_305499172.1">
    <property type="nucleotide sequence ID" value="NZ_CP131913.1"/>
</dbReference>
<reference evidence="2 3" key="1">
    <citation type="submission" date="2023-08" db="EMBL/GenBank/DDBJ databases">
        <title>Transcriptome Analysis of Halomonas alkalicola CICC 11012s to Identify the Genes Involved in Alkaline Tolerances.</title>
        <authorList>
            <person name="Zhai L."/>
        </authorList>
    </citation>
    <scope>NUCLEOTIDE SEQUENCE [LARGE SCALE GENOMIC DNA]</scope>
    <source>
        <strain evidence="2 3">CICC 11012s</strain>
    </source>
</reference>
<feature type="transmembrane region" description="Helical" evidence="1">
    <location>
        <begin position="12"/>
        <end position="34"/>
    </location>
</feature>
<evidence type="ECO:0000256" key="1">
    <source>
        <dbReference type="SAM" id="Phobius"/>
    </source>
</evidence>
<dbReference type="Pfam" id="PF07963">
    <property type="entry name" value="N_methyl"/>
    <property type="match status" value="1"/>
</dbReference>
<evidence type="ECO:0000313" key="3">
    <source>
        <dbReference type="Proteomes" id="UP001235344"/>
    </source>
</evidence>
<gene>
    <name evidence="2" type="ORF">B6N23_11930</name>
</gene>
<name>A0ABY9H499_9GAMM</name>
<keyword evidence="1" id="KW-1133">Transmembrane helix</keyword>
<dbReference type="Proteomes" id="UP001235344">
    <property type="component" value="Chromosome"/>
</dbReference>
<keyword evidence="1" id="KW-0472">Membrane</keyword>
<keyword evidence="3" id="KW-1185">Reference proteome</keyword>
<protein>
    <submittedName>
        <fullName evidence="2">Prepilin-type N-terminal cleavage/methylation domain-containing protein</fullName>
    </submittedName>
</protein>
<dbReference type="InterPro" id="IPR012902">
    <property type="entry name" value="N_methyl_site"/>
</dbReference>